<protein>
    <recommendedName>
        <fullName evidence="1">PPM-type phosphatase domain-containing protein</fullName>
    </recommendedName>
</protein>
<evidence type="ECO:0000313" key="2">
    <source>
        <dbReference type="EMBL" id="EKC63757.1"/>
    </source>
</evidence>
<feature type="non-terminal residue" evidence="2">
    <location>
        <position position="115"/>
    </location>
</feature>
<evidence type="ECO:0000259" key="1">
    <source>
        <dbReference type="Pfam" id="PF13672"/>
    </source>
</evidence>
<gene>
    <name evidence="2" type="ORF">OBE_07294</name>
</gene>
<dbReference type="InterPro" id="IPR036457">
    <property type="entry name" value="PPM-type-like_dom_sf"/>
</dbReference>
<dbReference type="Pfam" id="PF13672">
    <property type="entry name" value="PP2C_2"/>
    <property type="match status" value="1"/>
</dbReference>
<comment type="caution">
    <text evidence="2">The sequence shown here is derived from an EMBL/GenBank/DDBJ whole genome shotgun (WGS) entry which is preliminary data.</text>
</comment>
<dbReference type="SUPFAM" id="SSF81606">
    <property type="entry name" value="PP2C-like"/>
    <property type="match status" value="1"/>
</dbReference>
<organism evidence="2">
    <name type="scientific">human gut metagenome</name>
    <dbReference type="NCBI Taxonomy" id="408170"/>
    <lineage>
        <taxon>unclassified sequences</taxon>
        <taxon>metagenomes</taxon>
        <taxon>organismal metagenomes</taxon>
    </lineage>
</organism>
<accession>K1SSY0</accession>
<dbReference type="Gene3D" id="3.60.40.10">
    <property type="entry name" value="PPM-type phosphatase domain"/>
    <property type="match status" value="1"/>
</dbReference>
<reference evidence="2" key="1">
    <citation type="journal article" date="2013" name="Environ. Microbiol.">
        <title>Microbiota from the distal guts of lean and obese adolescents exhibit partial functional redundancy besides clear differences in community structure.</title>
        <authorList>
            <person name="Ferrer M."/>
            <person name="Ruiz A."/>
            <person name="Lanza F."/>
            <person name="Haange S.B."/>
            <person name="Oberbach A."/>
            <person name="Till H."/>
            <person name="Bargiela R."/>
            <person name="Campoy C."/>
            <person name="Segura M.T."/>
            <person name="Richter M."/>
            <person name="von Bergen M."/>
            <person name="Seifert J."/>
            <person name="Suarez A."/>
        </authorList>
    </citation>
    <scope>NUCLEOTIDE SEQUENCE</scope>
</reference>
<feature type="domain" description="PPM-type phosphatase" evidence="1">
    <location>
        <begin position="2"/>
        <end position="114"/>
    </location>
</feature>
<dbReference type="EMBL" id="AJWZ01005015">
    <property type="protein sequence ID" value="EKC63757.1"/>
    <property type="molecule type" value="Genomic_DNA"/>
</dbReference>
<dbReference type="InterPro" id="IPR001932">
    <property type="entry name" value="PPM-type_phosphatase-like_dom"/>
</dbReference>
<dbReference type="AlphaFoldDB" id="K1SSY0"/>
<sequence length="115" mass="11984">MACQDANKVIQLNNGCSVGLVADGVGSAKSSDIGAKIAVEKAGEYCSENINSGMNLDQQLQVLKDSFSYALNSINQYATENNAQIEDFDTTLSGAIYDGQSIAYGHAGDGGIVVK</sequence>
<name>K1SSY0_9ZZZZ</name>
<proteinExistence type="predicted"/>